<evidence type="ECO:0000313" key="1">
    <source>
        <dbReference type="EMBL" id="ORD95868.1"/>
    </source>
</evidence>
<proteinExistence type="predicted"/>
<keyword evidence="2" id="KW-1185">Reference proteome</keyword>
<protein>
    <submittedName>
        <fullName evidence="1">Uncharacterized protein</fullName>
    </submittedName>
</protein>
<sequence length="67" mass="8182">MYTSPIHYNAIKRSATVKNKQETNMQMITWMVREMLVDKVEFFIFIGDRQYQYLRLKSIQEVTIKIY</sequence>
<dbReference type="AlphaFoldDB" id="A0A1X0Q7X8"/>
<accession>A0A1X0Q7X8</accession>
<reference evidence="1 2" key="1">
    <citation type="journal article" date="2017" name="Environ. Microbiol.">
        <title>Decay of the glycolytic pathway and adaptation to intranuclear parasitism within Enterocytozoonidae microsporidia.</title>
        <authorList>
            <person name="Wiredu Boakye D."/>
            <person name="Jaroenlak P."/>
            <person name="Prachumwat A."/>
            <person name="Williams T.A."/>
            <person name="Bateman K.S."/>
            <person name="Itsathitphaisarn O."/>
            <person name="Sritunyalucksana K."/>
            <person name="Paszkiewicz K.H."/>
            <person name="Moore K.A."/>
            <person name="Stentiford G.D."/>
            <person name="Williams B.A."/>
        </authorList>
    </citation>
    <scope>NUCLEOTIDE SEQUENCE [LARGE SCALE GENOMIC DNA]</scope>
    <source>
        <strain evidence="1 2">GB1</strain>
    </source>
</reference>
<comment type="caution">
    <text evidence="1">The sequence shown here is derived from an EMBL/GenBank/DDBJ whole genome shotgun (WGS) entry which is preliminary data.</text>
</comment>
<organism evidence="1 2">
    <name type="scientific">Hepatospora eriocheir</name>
    <dbReference type="NCBI Taxonomy" id="1081669"/>
    <lineage>
        <taxon>Eukaryota</taxon>
        <taxon>Fungi</taxon>
        <taxon>Fungi incertae sedis</taxon>
        <taxon>Microsporidia</taxon>
        <taxon>Hepatosporidae</taxon>
        <taxon>Hepatospora</taxon>
    </lineage>
</organism>
<dbReference type="EMBL" id="LVKB01000164">
    <property type="protein sequence ID" value="ORD95868.1"/>
    <property type="molecule type" value="Genomic_DNA"/>
</dbReference>
<dbReference type="Proteomes" id="UP000192356">
    <property type="component" value="Unassembled WGS sequence"/>
</dbReference>
<dbReference type="VEuPathDB" id="MicrosporidiaDB:HERIO_2146"/>
<evidence type="ECO:0000313" key="2">
    <source>
        <dbReference type="Proteomes" id="UP000192356"/>
    </source>
</evidence>
<gene>
    <name evidence="1" type="ORF">HERIO_2146</name>
</gene>
<name>A0A1X0Q7X8_9MICR</name>